<gene>
    <name evidence="3" type="ORF">TRSC58_03109</name>
</gene>
<dbReference type="EMBL" id="AUPL01003109">
    <property type="protein sequence ID" value="ESL09174.1"/>
    <property type="molecule type" value="Genomic_DNA"/>
</dbReference>
<feature type="coiled-coil region" evidence="1">
    <location>
        <begin position="290"/>
        <end position="335"/>
    </location>
</feature>
<dbReference type="VEuPathDB" id="TriTrypDB:TRSC58_03109"/>
<proteinExistence type="predicted"/>
<feature type="region of interest" description="Disordered" evidence="2">
    <location>
        <begin position="194"/>
        <end position="215"/>
    </location>
</feature>
<protein>
    <submittedName>
        <fullName evidence="3">Uncharacterized protein</fullName>
    </submittedName>
</protein>
<feature type="region of interest" description="Disordered" evidence="2">
    <location>
        <begin position="343"/>
        <end position="365"/>
    </location>
</feature>
<name>A0A061J2Q0_TRYRA</name>
<keyword evidence="1" id="KW-0175">Coiled coil</keyword>
<sequence length="365" mass="39525">MSADSWPLPASRADAADDFINSGPDSVVDPFEPDCVSHVSAVQVHWDHFDCSPKASGERMHTFLFNPPSDAEHGGEALHLENPRAGGVRTPFTSTLATGPSGTPRSSLNLRPSLVDNSHVHRSLSLRLWSHEIESNAECDASLEEAETYLRSRRNPSLLSRYGRSSACSASSHGNRSPQMCRGETIEETLSPLTIPSLPGAQKQTPRLTSDAGPPFHSCISSRRSSNLPPAVIHANYVPAGLQGRDSGAVSTTKKQYGLCSGEIALSTSSCEAHLLVQKTSHREQMSSGRDVFLGRIEQLEARLQQTETTLAQLVERFEAREAELEQRVTELQRMVALVGSAAGTSMSRSNSVGRTREPSRAMDA</sequence>
<organism evidence="3 4">
    <name type="scientific">Trypanosoma rangeli SC58</name>
    <dbReference type="NCBI Taxonomy" id="429131"/>
    <lineage>
        <taxon>Eukaryota</taxon>
        <taxon>Discoba</taxon>
        <taxon>Euglenozoa</taxon>
        <taxon>Kinetoplastea</taxon>
        <taxon>Metakinetoplastina</taxon>
        <taxon>Trypanosomatida</taxon>
        <taxon>Trypanosomatidae</taxon>
        <taxon>Trypanosoma</taxon>
        <taxon>Herpetosoma</taxon>
    </lineage>
</organism>
<dbReference type="OrthoDB" id="248519at2759"/>
<evidence type="ECO:0000313" key="3">
    <source>
        <dbReference type="EMBL" id="ESL09174.1"/>
    </source>
</evidence>
<evidence type="ECO:0000313" key="4">
    <source>
        <dbReference type="Proteomes" id="UP000031737"/>
    </source>
</evidence>
<feature type="compositionally biased region" description="Basic and acidic residues" evidence="2">
    <location>
        <begin position="355"/>
        <end position="365"/>
    </location>
</feature>
<dbReference type="Proteomes" id="UP000031737">
    <property type="component" value="Unassembled WGS sequence"/>
</dbReference>
<keyword evidence="4" id="KW-1185">Reference proteome</keyword>
<comment type="caution">
    <text evidence="3">The sequence shown here is derived from an EMBL/GenBank/DDBJ whole genome shotgun (WGS) entry which is preliminary data.</text>
</comment>
<accession>A0A061J2Q0</accession>
<reference evidence="3 4" key="1">
    <citation type="submission" date="2013-07" db="EMBL/GenBank/DDBJ databases">
        <authorList>
            <person name="Stoco P.H."/>
            <person name="Wagner G."/>
            <person name="Gerber A."/>
            <person name="Zaha A."/>
            <person name="Thompson C."/>
            <person name="Bartholomeu D.C."/>
            <person name="Luckemeyer D.D."/>
            <person name="Bahia D."/>
            <person name="Loreto E."/>
            <person name="Prestes E.B."/>
            <person name="Lima F.M."/>
            <person name="Rodrigues-Luiz G."/>
            <person name="Vallejo G.A."/>
            <person name="Filho J.F."/>
            <person name="Monteiro K.M."/>
            <person name="Tyler K.M."/>
            <person name="de Almeida L.G."/>
            <person name="Ortiz M.F."/>
            <person name="Siervo M.A."/>
            <person name="de Moraes M.H."/>
            <person name="Cunha O.L."/>
            <person name="Mendonca-Neto R."/>
            <person name="Silva R."/>
            <person name="Teixeira S.M."/>
            <person name="Murta S.M."/>
            <person name="Sincero T.C."/>
            <person name="Mendes T.A."/>
            <person name="Urmenyi T.P."/>
            <person name="Silva V.G."/>
            <person name="da Rocha W.D."/>
            <person name="Andersson B."/>
            <person name="Romanha A.J."/>
            <person name="Steindel M."/>
            <person name="de Vasconcelos A.T."/>
            <person name="Grisard E.C."/>
        </authorList>
    </citation>
    <scope>NUCLEOTIDE SEQUENCE [LARGE SCALE GENOMIC DNA]</scope>
    <source>
        <strain evidence="3 4">SC58</strain>
    </source>
</reference>
<dbReference type="AlphaFoldDB" id="A0A061J2Q0"/>
<evidence type="ECO:0000256" key="1">
    <source>
        <dbReference type="SAM" id="Coils"/>
    </source>
</evidence>
<feature type="compositionally biased region" description="Polar residues" evidence="2">
    <location>
        <begin position="343"/>
        <end position="354"/>
    </location>
</feature>
<evidence type="ECO:0000256" key="2">
    <source>
        <dbReference type="SAM" id="MobiDB-lite"/>
    </source>
</evidence>